<dbReference type="Proteomes" id="UP000431269">
    <property type="component" value="Chromosome"/>
</dbReference>
<dbReference type="EMBL" id="CP047045">
    <property type="protein sequence ID" value="QGZ95382.1"/>
    <property type="molecule type" value="Genomic_DNA"/>
</dbReference>
<organism evidence="7 8">
    <name type="scientific">Terricaulis silvestris</name>
    <dbReference type="NCBI Taxonomy" id="2686094"/>
    <lineage>
        <taxon>Bacteria</taxon>
        <taxon>Pseudomonadati</taxon>
        <taxon>Pseudomonadota</taxon>
        <taxon>Alphaproteobacteria</taxon>
        <taxon>Caulobacterales</taxon>
        <taxon>Caulobacteraceae</taxon>
        <taxon>Terricaulis</taxon>
    </lineage>
</organism>
<dbReference type="InterPro" id="IPR051449">
    <property type="entry name" value="ABC-2_transporter_component"/>
</dbReference>
<dbReference type="PANTHER" id="PTHR30294">
    <property type="entry name" value="MEMBRANE COMPONENT OF ABC TRANSPORTER YHHJ-RELATED"/>
    <property type="match status" value="1"/>
</dbReference>
<evidence type="ECO:0000256" key="5">
    <source>
        <dbReference type="ARBA" id="ARBA00023136"/>
    </source>
</evidence>
<gene>
    <name evidence="7" type="ORF">DSM104635_02231</name>
</gene>
<keyword evidence="4 6" id="KW-1133">Transmembrane helix</keyword>
<feature type="transmembrane region" description="Helical" evidence="6">
    <location>
        <begin position="167"/>
        <end position="189"/>
    </location>
</feature>
<dbReference type="RefSeq" id="WP_158766246.1">
    <property type="nucleotide sequence ID" value="NZ_CP047045.1"/>
</dbReference>
<proteinExistence type="predicted"/>
<keyword evidence="3 6" id="KW-0812">Transmembrane</keyword>
<dbReference type="KEGG" id="tsv:DSM104635_02231"/>
<feature type="transmembrane region" description="Helical" evidence="6">
    <location>
        <begin position="20"/>
        <end position="42"/>
    </location>
</feature>
<evidence type="ECO:0000256" key="1">
    <source>
        <dbReference type="ARBA" id="ARBA00004651"/>
    </source>
</evidence>
<evidence type="ECO:0000256" key="4">
    <source>
        <dbReference type="ARBA" id="ARBA00022989"/>
    </source>
</evidence>
<sequence>MKKRPGLASMTAIYRRELLAYLTTPTAYVFVAVFLFAIGLFTFQVGGFFEARRADLNAFFAFHPWIFMVFLPAVSMRLWAEETRSGAVELLMTLPAPTWSLVLGKFLAAWTIAAVALLLTIPLWITVNVLGSPDNAAIFTAYLASLLMAGAYIAIGSAMSALTPAQVVAFVLAVLISFLLTALGLPLVLDFFSGVVGGAVAETVARFSIMHHFDAAQRGVVEFRSIFYFVSLISLCLGFTALAVDARRGG</sequence>
<accession>A0A6I6MUP4</accession>
<evidence type="ECO:0000256" key="3">
    <source>
        <dbReference type="ARBA" id="ARBA00022692"/>
    </source>
</evidence>
<evidence type="ECO:0000256" key="6">
    <source>
        <dbReference type="SAM" id="Phobius"/>
    </source>
</evidence>
<dbReference type="AlphaFoldDB" id="A0A6I6MUP4"/>
<feature type="transmembrane region" description="Helical" evidence="6">
    <location>
        <begin position="137"/>
        <end position="155"/>
    </location>
</feature>
<feature type="transmembrane region" description="Helical" evidence="6">
    <location>
        <begin position="62"/>
        <end position="80"/>
    </location>
</feature>
<protein>
    <submittedName>
        <fullName evidence="7">Gliding motility-associated ABC transporter permease protein GldF</fullName>
    </submittedName>
</protein>
<dbReference type="GO" id="GO:0140359">
    <property type="term" value="F:ABC-type transporter activity"/>
    <property type="evidence" value="ECO:0007669"/>
    <property type="project" value="InterPro"/>
</dbReference>
<name>A0A6I6MUP4_9CAUL</name>
<comment type="subcellular location">
    <subcellularLocation>
        <location evidence="1">Cell membrane</location>
        <topology evidence="1">Multi-pass membrane protein</topology>
    </subcellularLocation>
</comment>
<reference evidence="8" key="1">
    <citation type="submission" date="2019-12" db="EMBL/GenBank/DDBJ databases">
        <title>Complete genome of Terracaulis silvestris 0127_4.</title>
        <authorList>
            <person name="Vieira S."/>
            <person name="Riedel T."/>
            <person name="Sproer C."/>
            <person name="Pascual J."/>
            <person name="Boedeker C."/>
            <person name="Overmann J."/>
        </authorList>
    </citation>
    <scope>NUCLEOTIDE SEQUENCE [LARGE SCALE GENOMIC DNA]</scope>
    <source>
        <strain evidence="8">0127_4</strain>
    </source>
</reference>
<dbReference type="PANTHER" id="PTHR30294:SF29">
    <property type="entry name" value="MULTIDRUG ABC TRANSPORTER PERMEASE YBHS-RELATED"/>
    <property type="match status" value="1"/>
</dbReference>
<keyword evidence="8" id="KW-1185">Reference proteome</keyword>
<evidence type="ECO:0000313" key="7">
    <source>
        <dbReference type="EMBL" id="QGZ95382.1"/>
    </source>
</evidence>
<evidence type="ECO:0000313" key="8">
    <source>
        <dbReference type="Proteomes" id="UP000431269"/>
    </source>
</evidence>
<feature type="transmembrane region" description="Helical" evidence="6">
    <location>
        <begin position="226"/>
        <end position="244"/>
    </location>
</feature>
<evidence type="ECO:0000256" key="2">
    <source>
        <dbReference type="ARBA" id="ARBA00022475"/>
    </source>
</evidence>
<keyword evidence="5 6" id="KW-0472">Membrane</keyword>
<feature type="transmembrane region" description="Helical" evidence="6">
    <location>
        <begin position="101"/>
        <end position="125"/>
    </location>
</feature>
<keyword evidence="2" id="KW-1003">Cell membrane</keyword>
<dbReference type="Pfam" id="PF12679">
    <property type="entry name" value="ABC2_membrane_2"/>
    <property type="match status" value="1"/>
</dbReference>
<dbReference type="GO" id="GO:0005886">
    <property type="term" value="C:plasma membrane"/>
    <property type="evidence" value="ECO:0007669"/>
    <property type="project" value="UniProtKB-SubCell"/>
</dbReference>